<reference evidence="1 2" key="1">
    <citation type="submission" date="2015-09" db="EMBL/GenBank/DDBJ databases">
        <authorList>
            <consortium name="Pathogen Informatics"/>
        </authorList>
    </citation>
    <scope>NUCLEOTIDE SEQUENCE [LARGE SCALE GENOMIC DNA]</scope>
    <source>
        <strain evidence="1 2">2789STDY5608854</strain>
    </source>
</reference>
<evidence type="ECO:0000313" key="1">
    <source>
        <dbReference type="EMBL" id="CUQ10390.1"/>
    </source>
</evidence>
<dbReference type="Proteomes" id="UP000095746">
    <property type="component" value="Unassembled WGS sequence"/>
</dbReference>
<evidence type="ECO:0000313" key="2">
    <source>
        <dbReference type="Proteomes" id="UP000095746"/>
    </source>
</evidence>
<gene>
    <name evidence="1" type="ORF">ERS852411_03975</name>
</gene>
<accession>A0A174TSG4</accession>
<proteinExistence type="predicted"/>
<dbReference type="AlphaFoldDB" id="A0A174TSG4"/>
<name>A0A174TSG4_FLAPL</name>
<sequence>MEMAMSHRSFAVISPASNAFWCPRLRERSAPQNRGHSPCSRVMSSHVRSLEPSLTNSTRLRSEILPAAISPSSLARSRREVSGSTSSSL</sequence>
<organism evidence="1 2">
    <name type="scientific">Flavonifractor plautii</name>
    <name type="common">Fusobacterium plautii</name>
    <dbReference type="NCBI Taxonomy" id="292800"/>
    <lineage>
        <taxon>Bacteria</taxon>
        <taxon>Bacillati</taxon>
        <taxon>Bacillota</taxon>
        <taxon>Clostridia</taxon>
        <taxon>Eubacteriales</taxon>
        <taxon>Oscillospiraceae</taxon>
        <taxon>Flavonifractor</taxon>
    </lineage>
</organism>
<dbReference type="EMBL" id="CYZT01000680">
    <property type="protein sequence ID" value="CUQ10390.1"/>
    <property type="molecule type" value="Genomic_DNA"/>
</dbReference>
<protein>
    <submittedName>
        <fullName evidence="1">Uncharacterized protein</fullName>
    </submittedName>
</protein>